<organism evidence="4 5">
    <name type="scientific">Ectobacillus antri</name>
    <dbReference type="NCBI Taxonomy" id="2486280"/>
    <lineage>
        <taxon>Bacteria</taxon>
        <taxon>Bacillati</taxon>
        <taxon>Bacillota</taxon>
        <taxon>Bacilli</taxon>
        <taxon>Bacillales</taxon>
        <taxon>Bacillaceae</taxon>
        <taxon>Ectobacillus</taxon>
    </lineage>
</organism>
<keyword evidence="4" id="KW-0378">Hydrolase</keyword>
<dbReference type="RefSeq" id="WP_124565295.1">
    <property type="nucleotide sequence ID" value="NZ_JARRRY010000013.1"/>
</dbReference>
<dbReference type="GO" id="GO:0016787">
    <property type="term" value="F:hydrolase activity"/>
    <property type="evidence" value="ECO:0007669"/>
    <property type="project" value="UniProtKB-KW"/>
</dbReference>
<evidence type="ECO:0000256" key="1">
    <source>
        <dbReference type="ARBA" id="ARBA00004370"/>
    </source>
</evidence>
<feature type="domain" description="Beta-lactamase-related" evidence="3">
    <location>
        <begin position="16"/>
        <end position="301"/>
    </location>
</feature>
<dbReference type="EC" id="3.1.1.103" evidence="4"/>
<proteinExistence type="predicted"/>
<dbReference type="Proteomes" id="UP001218246">
    <property type="component" value="Unassembled WGS sequence"/>
</dbReference>
<dbReference type="Gene3D" id="3.40.710.10">
    <property type="entry name" value="DD-peptidase/beta-lactamase superfamily"/>
    <property type="match status" value="1"/>
</dbReference>
<evidence type="ECO:0000313" key="5">
    <source>
        <dbReference type="Proteomes" id="UP001218246"/>
    </source>
</evidence>
<evidence type="ECO:0000256" key="2">
    <source>
        <dbReference type="ARBA" id="ARBA00023136"/>
    </source>
</evidence>
<reference evidence="4 5" key="1">
    <citation type="submission" date="2023-04" db="EMBL/GenBank/DDBJ databases">
        <title>Ectobacillus antri isolated from activated sludge.</title>
        <authorList>
            <person name="Yan P."/>
            <person name="Liu X."/>
        </authorList>
    </citation>
    <scope>NUCLEOTIDE SEQUENCE [LARGE SCALE GENOMIC DNA]</scope>
    <source>
        <strain evidence="4 5">C18H</strain>
    </source>
</reference>
<dbReference type="InterPro" id="IPR001466">
    <property type="entry name" value="Beta-lactam-related"/>
</dbReference>
<dbReference type="SUPFAM" id="SSF56601">
    <property type="entry name" value="beta-lactamase/transpeptidase-like"/>
    <property type="match status" value="1"/>
</dbReference>
<dbReference type="InterPro" id="IPR012338">
    <property type="entry name" value="Beta-lactam/transpept-like"/>
</dbReference>
<dbReference type="EMBL" id="JARULN010000013">
    <property type="protein sequence ID" value="MDG5754780.1"/>
    <property type="molecule type" value="Genomic_DNA"/>
</dbReference>
<comment type="caution">
    <text evidence="4">The sequence shown here is derived from an EMBL/GenBank/DDBJ whole genome shotgun (WGS) entry which is preliminary data.</text>
</comment>
<dbReference type="PANTHER" id="PTHR46825:SF11">
    <property type="entry name" value="PENICILLIN-BINDING PROTEIN 4"/>
    <property type="match status" value="1"/>
</dbReference>
<evidence type="ECO:0000313" key="4">
    <source>
        <dbReference type="EMBL" id="MDG5754780.1"/>
    </source>
</evidence>
<dbReference type="PANTHER" id="PTHR46825">
    <property type="entry name" value="D-ALANYL-D-ALANINE-CARBOXYPEPTIDASE/ENDOPEPTIDASE AMPH"/>
    <property type="match status" value="1"/>
</dbReference>
<sequence length="414" mass="46978">MKKKVQAYMDMLATSNYFNGAVLVAHKEDVLLKESYGMSSFQYEVAHTTKSKFRIGSLTKAFTAMAVLQLHEMGRLDIDCAVETVLPDFPHEPVTIRHLLQNTSGIPNFTSFPAYWEQSMRLRTTLEAVLSSFWHMPLEFDPGTRMSYSNSGYLLLTAIIERVSGMSYEAYLRREIFDVLGLKNTGVDNGRQIVPSLATGHTVWGDVIHTEFIDMSFPLGAYGVYSTIEDLYIWSKALQTNKLLCKELQEEMFKASHGYGLGWFIEGRQASHFGDINGFVNYFLLDLENELTVIVLSNINITPVISIGRDLKKIVLGEEVRPLRAFRALELPMLHLTGEYGALSIGFDDTLYAIIPKMYGVPYKFRLFPVEATEERVVCKSDFVHDTYVFELEMRHVRAVTVTGPDGSTTRYEK</sequence>
<protein>
    <submittedName>
        <fullName evidence="4">Serine hydrolase</fullName>
        <ecNumber evidence="4">3.1.1.103</ecNumber>
    </submittedName>
</protein>
<dbReference type="InterPro" id="IPR050491">
    <property type="entry name" value="AmpC-like"/>
</dbReference>
<dbReference type="Pfam" id="PF00144">
    <property type="entry name" value="Beta-lactamase"/>
    <property type="match status" value="1"/>
</dbReference>
<comment type="subcellular location">
    <subcellularLocation>
        <location evidence="1">Membrane</location>
    </subcellularLocation>
</comment>
<gene>
    <name evidence="4" type="ORF">P6P90_12475</name>
</gene>
<name>A0ABT6H6V4_9BACI</name>
<keyword evidence="2" id="KW-0472">Membrane</keyword>
<accession>A0ABT6H6V4</accession>
<keyword evidence="5" id="KW-1185">Reference proteome</keyword>
<evidence type="ECO:0000259" key="3">
    <source>
        <dbReference type="Pfam" id="PF00144"/>
    </source>
</evidence>